<name>A0AAU9UBR9_EUPED</name>
<keyword evidence="2" id="KW-1185">Reference proteome</keyword>
<evidence type="ECO:0000313" key="2">
    <source>
        <dbReference type="Proteomes" id="UP001153954"/>
    </source>
</evidence>
<organism evidence="1 2">
    <name type="scientific">Euphydryas editha</name>
    <name type="common">Edith's checkerspot</name>
    <dbReference type="NCBI Taxonomy" id="104508"/>
    <lineage>
        <taxon>Eukaryota</taxon>
        <taxon>Metazoa</taxon>
        <taxon>Ecdysozoa</taxon>
        <taxon>Arthropoda</taxon>
        <taxon>Hexapoda</taxon>
        <taxon>Insecta</taxon>
        <taxon>Pterygota</taxon>
        <taxon>Neoptera</taxon>
        <taxon>Endopterygota</taxon>
        <taxon>Lepidoptera</taxon>
        <taxon>Glossata</taxon>
        <taxon>Ditrysia</taxon>
        <taxon>Papilionoidea</taxon>
        <taxon>Nymphalidae</taxon>
        <taxon>Nymphalinae</taxon>
        <taxon>Euphydryas</taxon>
    </lineage>
</organism>
<dbReference type="Proteomes" id="UP001153954">
    <property type="component" value="Unassembled WGS sequence"/>
</dbReference>
<comment type="caution">
    <text evidence="1">The sequence shown here is derived from an EMBL/GenBank/DDBJ whole genome shotgun (WGS) entry which is preliminary data.</text>
</comment>
<reference evidence="1" key="1">
    <citation type="submission" date="2022-03" db="EMBL/GenBank/DDBJ databases">
        <authorList>
            <person name="Tunstrom K."/>
        </authorList>
    </citation>
    <scope>NUCLEOTIDE SEQUENCE</scope>
</reference>
<dbReference type="AlphaFoldDB" id="A0AAU9UBR9"/>
<dbReference type="EMBL" id="CAKOGL010000014">
    <property type="protein sequence ID" value="CAH2094250.1"/>
    <property type="molecule type" value="Genomic_DNA"/>
</dbReference>
<evidence type="ECO:0000313" key="1">
    <source>
        <dbReference type="EMBL" id="CAH2094250.1"/>
    </source>
</evidence>
<accession>A0AAU9UBR9</accession>
<sequence>MARLGQQAWAQGAAFADLHPSGTATRLACGKHGPGALCGHSASCQPGQAWRKQATHWAPALAMAARLADAGLSDCSGFGT</sequence>
<protein>
    <submittedName>
        <fullName evidence="1">Uncharacterized protein</fullName>
    </submittedName>
</protein>
<gene>
    <name evidence="1" type="ORF">EEDITHA_LOCUS9832</name>
</gene>
<proteinExistence type="predicted"/>